<sequence>MPTTGVRRSPKKDLLSKEHLSLGPFSIYVTFLWQIGKDNQADLILAGNPDSAIGIEEEFARILPLRVAEADCLCG</sequence>
<evidence type="ECO:0000313" key="1">
    <source>
        <dbReference type="EMBL" id="KAG5291162.1"/>
    </source>
</evidence>
<evidence type="ECO:0000313" key="2">
    <source>
        <dbReference type="Proteomes" id="UP000670092"/>
    </source>
</evidence>
<dbReference type="Proteomes" id="UP000670092">
    <property type="component" value="Unassembled WGS sequence"/>
</dbReference>
<name>A0A8H7YJX1_AJECA</name>
<dbReference type="VEuPathDB" id="FungiDB:I7I52_08403"/>
<protein>
    <submittedName>
        <fullName evidence="1">Uncharacterized protein</fullName>
    </submittedName>
</protein>
<accession>A0A8H7YJX1</accession>
<proteinExistence type="predicted"/>
<gene>
    <name evidence="1" type="ORF">I7I52_08403</name>
</gene>
<reference evidence="1 2" key="1">
    <citation type="submission" date="2021-01" db="EMBL/GenBank/DDBJ databases">
        <title>Chromosome-level genome assembly of a human fungal pathogen reveals clustering of transcriptionally co-regulated genes.</title>
        <authorList>
            <person name="Voorhies M."/>
            <person name="Cohen S."/>
            <person name="Shea T.P."/>
            <person name="Petrus S."/>
            <person name="Munoz J.F."/>
            <person name="Poplawski S."/>
            <person name="Goldman W.E."/>
            <person name="Michael T."/>
            <person name="Cuomo C.A."/>
            <person name="Sil A."/>
            <person name="Beyhan S."/>
        </authorList>
    </citation>
    <scope>NUCLEOTIDE SEQUENCE [LARGE SCALE GENOMIC DNA]</scope>
    <source>
        <strain evidence="1 2">G184AR</strain>
    </source>
</reference>
<organism evidence="1 2">
    <name type="scientific">Ajellomyces capsulatus</name>
    <name type="common">Darling's disease fungus</name>
    <name type="synonym">Histoplasma capsulatum</name>
    <dbReference type="NCBI Taxonomy" id="5037"/>
    <lineage>
        <taxon>Eukaryota</taxon>
        <taxon>Fungi</taxon>
        <taxon>Dikarya</taxon>
        <taxon>Ascomycota</taxon>
        <taxon>Pezizomycotina</taxon>
        <taxon>Eurotiomycetes</taxon>
        <taxon>Eurotiomycetidae</taxon>
        <taxon>Onygenales</taxon>
        <taxon>Ajellomycetaceae</taxon>
        <taxon>Histoplasma</taxon>
    </lineage>
</organism>
<dbReference type="EMBL" id="JAEVHI010000005">
    <property type="protein sequence ID" value="KAG5291162.1"/>
    <property type="molecule type" value="Genomic_DNA"/>
</dbReference>
<dbReference type="AlphaFoldDB" id="A0A8H7YJX1"/>
<comment type="caution">
    <text evidence="1">The sequence shown here is derived from an EMBL/GenBank/DDBJ whole genome shotgun (WGS) entry which is preliminary data.</text>
</comment>